<dbReference type="EMBL" id="AP023326">
    <property type="protein sequence ID" value="BCI67563.1"/>
    <property type="molecule type" value="Genomic_DNA"/>
</dbReference>
<dbReference type="AlphaFoldDB" id="A0A6S6PJP1"/>
<evidence type="ECO:0000313" key="2">
    <source>
        <dbReference type="Proteomes" id="UP000515220"/>
    </source>
</evidence>
<protein>
    <submittedName>
        <fullName evidence="1">Uncharacterized protein</fullName>
    </submittedName>
</protein>
<evidence type="ECO:0000313" key="1">
    <source>
        <dbReference type="EMBL" id="BCI67563.1"/>
    </source>
</evidence>
<organism evidence="1 2">
    <name type="scientific">Acetobacter aceti</name>
    <dbReference type="NCBI Taxonomy" id="435"/>
    <lineage>
        <taxon>Bacteria</taxon>
        <taxon>Pseudomonadati</taxon>
        <taxon>Pseudomonadota</taxon>
        <taxon>Alphaproteobacteria</taxon>
        <taxon>Acetobacterales</taxon>
        <taxon>Acetobacteraceae</taxon>
        <taxon>Acetobacter</taxon>
        <taxon>Acetobacter subgen. Acetobacter</taxon>
    </lineage>
</organism>
<name>A0A6S6PJP1_ACEAC</name>
<dbReference type="RefSeq" id="WP_232091670.1">
    <property type="nucleotide sequence ID" value="NZ_AP023326.1"/>
</dbReference>
<accession>A0A6S6PJP1</accession>
<gene>
    <name evidence="1" type="ORF">AAJCM20276_21870</name>
</gene>
<dbReference type="Proteomes" id="UP000515220">
    <property type="component" value="Chromosome"/>
</dbReference>
<reference evidence="1 2" key="1">
    <citation type="submission" date="2020-07" db="EMBL/GenBank/DDBJ databases">
        <title>Complete Genome Sequence of an acetic acid bacterium, Acetobacter aceti JCM20276.</title>
        <authorList>
            <person name="Hirose Y."/>
            <person name="Mihara H."/>
        </authorList>
    </citation>
    <scope>NUCLEOTIDE SEQUENCE [LARGE SCALE GENOMIC DNA]</scope>
    <source>
        <strain evidence="1 2">JCM20276</strain>
    </source>
</reference>
<sequence length="89" mass="9878">MVLATDIDVKGTDGVWRPMIVLTALSMKPNDRKARSFRCRECKGHVRLHGPSKSGTMQAHAEHATRWAGCPRSDCYDEHGLCPHPNPAL</sequence>
<proteinExistence type="predicted"/>